<dbReference type="PRINTS" id="PR01609">
    <property type="entry name" value="CD36FAMILY"/>
</dbReference>
<keyword evidence="9" id="KW-0675">Receptor</keyword>
<evidence type="ECO:0000256" key="7">
    <source>
        <dbReference type="ARBA" id="ARBA00023136"/>
    </source>
</evidence>
<dbReference type="Pfam" id="PF01130">
    <property type="entry name" value="CD36"/>
    <property type="match status" value="1"/>
</dbReference>
<evidence type="ECO:0000256" key="10">
    <source>
        <dbReference type="ARBA" id="ARBA00023180"/>
    </source>
</evidence>
<evidence type="ECO:0000256" key="12">
    <source>
        <dbReference type="ARBA" id="ARBA00042244"/>
    </source>
</evidence>
<dbReference type="EMBL" id="CADEPI010000159">
    <property type="protein sequence ID" value="CAB3378164.1"/>
    <property type="molecule type" value="Genomic_DNA"/>
</dbReference>
<evidence type="ECO:0000313" key="14">
    <source>
        <dbReference type="EMBL" id="CAB3378164.1"/>
    </source>
</evidence>
<feature type="transmembrane region" description="Helical" evidence="13">
    <location>
        <begin position="50"/>
        <end position="70"/>
    </location>
</feature>
<keyword evidence="4" id="KW-1003">Cell membrane</keyword>
<evidence type="ECO:0000256" key="2">
    <source>
        <dbReference type="ARBA" id="ARBA00004651"/>
    </source>
</evidence>
<keyword evidence="7 13" id="KW-0472">Membrane</keyword>
<evidence type="ECO:0000256" key="6">
    <source>
        <dbReference type="ARBA" id="ARBA00022989"/>
    </source>
</evidence>
<dbReference type="OrthoDB" id="18585at2759"/>
<evidence type="ECO:0000256" key="9">
    <source>
        <dbReference type="ARBA" id="ARBA00023170"/>
    </source>
</evidence>
<name>A0A8S1DAV5_9INSE</name>
<proteinExistence type="inferred from homology"/>
<dbReference type="GO" id="GO:0005737">
    <property type="term" value="C:cytoplasm"/>
    <property type="evidence" value="ECO:0007669"/>
    <property type="project" value="TreeGrafter"/>
</dbReference>
<evidence type="ECO:0000313" key="15">
    <source>
        <dbReference type="Proteomes" id="UP000494165"/>
    </source>
</evidence>
<dbReference type="GO" id="GO:0005901">
    <property type="term" value="C:caveola"/>
    <property type="evidence" value="ECO:0007669"/>
    <property type="project" value="UniProtKB-SubCell"/>
</dbReference>
<evidence type="ECO:0000256" key="1">
    <source>
        <dbReference type="ARBA" id="ARBA00004189"/>
    </source>
</evidence>
<evidence type="ECO:0000256" key="13">
    <source>
        <dbReference type="SAM" id="Phobius"/>
    </source>
</evidence>
<evidence type="ECO:0000256" key="5">
    <source>
        <dbReference type="ARBA" id="ARBA00022692"/>
    </source>
</evidence>
<keyword evidence="5 13" id="KW-0812">Transmembrane</keyword>
<keyword evidence="15" id="KW-1185">Reference proteome</keyword>
<keyword evidence="8" id="KW-1015">Disulfide bond</keyword>
<evidence type="ECO:0000256" key="3">
    <source>
        <dbReference type="ARBA" id="ARBA00010532"/>
    </source>
</evidence>
<dbReference type="GO" id="GO:0005044">
    <property type="term" value="F:scavenger receptor activity"/>
    <property type="evidence" value="ECO:0007669"/>
    <property type="project" value="TreeGrafter"/>
</dbReference>
<comment type="similarity">
    <text evidence="3">Belongs to the CD36 family.</text>
</comment>
<comment type="subcellular location">
    <subcellularLocation>
        <location evidence="2">Cell membrane</location>
        <topology evidence="2">Multi-pass membrane protein</topology>
    </subcellularLocation>
    <subcellularLocation>
        <location evidence="1">Membrane</location>
        <location evidence="1">Caveola</location>
        <topology evidence="1">Multi-pass membrane protein</topology>
    </subcellularLocation>
</comment>
<protein>
    <recommendedName>
        <fullName evidence="11">Scavenger receptor class B member 1</fullName>
    </recommendedName>
    <alternativeName>
        <fullName evidence="12">SR-BI</fullName>
    </alternativeName>
</protein>
<organism evidence="14 15">
    <name type="scientific">Cloeon dipterum</name>
    <dbReference type="NCBI Taxonomy" id="197152"/>
    <lineage>
        <taxon>Eukaryota</taxon>
        <taxon>Metazoa</taxon>
        <taxon>Ecdysozoa</taxon>
        <taxon>Arthropoda</taxon>
        <taxon>Hexapoda</taxon>
        <taxon>Insecta</taxon>
        <taxon>Pterygota</taxon>
        <taxon>Palaeoptera</taxon>
        <taxon>Ephemeroptera</taxon>
        <taxon>Pisciforma</taxon>
        <taxon>Baetidae</taxon>
        <taxon>Cloeon</taxon>
    </lineage>
</organism>
<dbReference type="PANTHER" id="PTHR11923">
    <property type="entry name" value="SCAVENGER RECEPTOR CLASS B TYPE-1 SR-B1"/>
    <property type="match status" value="1"/>
</dbReference>
<gene>
    <name evidence="14" type="ORF">CLODIP_2_CD10138</name>
</gene>
<dbReference type="Proteomes" id="UP000494165">
    <property type="component" value="Unassembled WGS sequence"/>
</dbReference>
<keyword evidence="10" id="KW-0325">Glycoprotein</keyword>
<comment type="caution">
    <text evidence="14">The sequence shown here is derived from an EMBL/GenBank/DDBJ whole genome shotgun (WGS) entry which is preliminary data.</text>
</comment>
<reference evidence="14 15" key="1">
    <citation type="submission" date="2020-04" db="EMBL/GenBank/DDBJ databases">
        <authorList>
            <person name="Alioto T."/>
            <person name="Alioto T."/>
            <person name="Gomez Garrido J."/>
        </authorList>
    </citation>
    <scope>NUCLEOTIDE SEQUENCE [LARGE SCALE GENOMIC DNA]</scope>
</reference>
<accession>A0A8S1DAV5</accession>
<dbReference type="InterPro" id="IPR002159">
    <property type="entry name" value="CD36_fam"/>
</dbReference>
<evidence type="ECO:0000256" key="4">
    <source>
        <dbReference type="ARBA" id="ARBA00022475"/>
    </source>
</evidence>
<dbReference type="AlphaFoldDB" id="A0A8S1DAV5"/>
<dbReference type="PANTHER" id="PTHR11923:SF110">
    <property type="entry name" value="SCAVENGER RECEPTOR CLASS B MEMBER 1"/>
    <property type="match status" value="1"/>
</dbReference>
<evidence type="ECO:0000256" key="11">
    <source>
        <dbReference type="ARBA" id="ARBA00040821"/>
    </source>
</evidence>
<sequence>MVDVTLNVTYAPVRVAKPSIAAMNNPPPKGAGKMIGKEDASRCVSIFKTLGLASIMIFAVVSLVGMIVIWKSGLIERVISQQLVIEKDTEVYDVWVKPPVKPIVNIFVFNYTNVAEFTAGKEKLKVKEVGPYVYRLSLEKVRVVFPTNDTVSFQEKKNYQFDPVLTKGSLDDVLMVPSFTVLGTVHKLDKLLGGLPFNPLPDSFFTKEPFEKIKVRDLIWGYDDAIYDTVRPFLNMVSGDLPAKMGLLVGKNSTDEMRFTINTGMQDINKLGIVSAINGKKKLSMWRSNECNRVDGSEGSMFPPPQVASGLRLYIFLAQLCRRIPFDAIKFMVTNGMPAVRYAPPEDVFSPDNPENQCYCLSGKCPKNGLFNVGPCVFDSPTMASFPHFFQGDPSLLDEVEGLKPDAEKHQFYLDVHHVIITPSKPD</sequence>
<keyword evidence="6 13" id="KW-1133">Transmembrane helix</keyword>
<evidence type="ECO:0000256" key="8">
    <source>
        <dbReference type="ARBA" id="ARBA00023157"/>
    </source>
</evidence>